<dbReference type="OrthoDB" id="6917259at2"/>
<dbReference type="HOGENOM" id="CLU_1072874_0_0_6"/>
<dbReference type="Pfam" id="PF06527">
    <property type="entry name" value="TniQ"/>
    <property type="match status" value="1"/>
</dbReference>
<protein>
    <recommendedName>
        <fullName evidence="1">TniQ domain-containing protein</fullName>
    </recommendedName>
</protein>
<dbReference type="eggNOG" id="ENOG5031N34">
    <property type="taxonomic scope" value="Bacteria"/>
</dbReference>
<evidence type="ECO:0000259" key="1">
    <source>
        <dbReference type="Pfam" id="PF06527"/>
    </source>
</evidence>
<proteinExistence type="predicted"/>
<dbReference type="RefSeq" id="WP_006891246.1">
    <property type="nucleotide sequence ID" value="NZ_JH109152.1"/>
</dbReference>
<dbReference type="STRING" id="697282.Mettu_1981"/>
<evidence type="ECO:0000313" key="2">
    <source>
        <dbReference type="EMBL" id="EGW23141.1"/>
    </source>
</evidence>
<dbReference type="Proteomes" id="UP000004664">
    <property type="component" value="Unassembled WGS sequence"/>
</dbReference>
<dbReference type="EMBL" id="JH109152">
    <property type="protein sequence ID" value="EGW23141.1"/>
    <property type="molecule type" value="Genomic_DNA"/>
</dbReference>
<accession>G3IWT2</accession>
<reference evidence="2 3" key="1">
    <citation type="submission" date="2011-06" db="EMBL/GenBank/DDBJ databases">
        <title>Genomic sequence of Methylobacter tundripaludum SV96.</title>
        <authorList>
            <consortium name="US DOE Joint Genome Institute"/>
            <person name="Lucas S."/>
            <person name="Han J."/>
            <person name="Lapidus A."/>
            <person name="Cheng J.-F."/>
            <person name="Goodwin L."/>
            <person name="Pitluck S."/>
            <person name="Held B."/>
            <person name="Detter J.C."/>
            <person name="Han C."/>
            <person name="Tapia R."/>
            <person name="Land M."/>
            <person name="Hauser L."/>
            <person name="Kyrpides N."/>
            <person name="Ivanova N."/>
            <person name="Ovchinnikova G."/>
            <person name="Pagani I."/>
            <person name="Klotz M.G."/>
            <person name="Dispirito A.A."/>
            <person name="Murrell J.C."/>
            <person name="Dunfield P."/>
            <person name="Kalyuzhnaya M.G."/>
            <person name="Svenning M."/>
            <person name="Trotsenko Y.A."/>
            <person name="Stein L.Y."/>
            <person name="Woyke T."/>
        </authorList>
    </citation>
    <scope>NUCLEOTIDE SEQUENCE [LARGE SCALE GENOMIC DNA]</scope>
    <source>
        <strain evidence="3">ATCC BAA-1195 / DSM 17260 / SV96</strain>
    </source>
</reference>
<gene>
    <name evidence="2" type="ORF">Mettu_1981</name>
</gene>
<dbReference type="AlphaFoldDB" id="G3IWT2"/>
<evidence type="ECO:0000313" key="3">
    <source>
        <dbReference type="Proteomes" id="UP000004664"/>
    </source>
</evidence>
<name>G3IWT2_METTV</name>
<feature type="domain" description="TniQ" evidence="1">
    <location>
        <begin position="9"/>
        <end position="133"/>
    </location>
</feature>
<keyword evidence="3" id="KW-1185">Reference proteome</keyword>
<organism evidence="2 3">
    <name type="scientific">Methylobacter tundripaludum (strain ATCC BAA-1195 / DSM 17260 / SV96)</name>
    <dbReference type="NCBI Taxonomy" id="697282"/>
    <lineage>
        <taxon>Bacteria</taxon>
        <taxon>Pseudomonadati</taxon>
        <taxon>Pseudomonadota</taxon>
        <taxon>Gammaproteobacteria</taxon>
        <taxon>Methylococcales</taxon>
        <taxon>Methylococcaceae</taxon>
        <taxon>Methylobacter</taxon>
    </lineage>
</organism>
<sequence>MLTPHINFPVRPSIEKGESLAGYMCRFYGANGYWVPRPIHKVLSALYRGTPEKATNAFDIAQSVVGDSVVLDRRWWLDSTLIKRPSGGNQRAWLTLIYNPARFCPTCLSEYGFHFALWELPLVQACPLHKCVLLSKCSLCQKTLSWSKMSPAWSCCCGKSIATMPAASASQSAVTIAQLFAGSDDVEPSDSFQEHFGEPTYDGYCLSDVYAGLEWVSELRDIFLMLTTNFGELSYRRRRPTRWSGPRRLSDLAVQKVLK</sequence>
<dbReference type="InterPro" id="IPR009492">
    <property type="entry name" value="TniQ"/>
</dbReference>